<proteinExistence type="predicted"/>
<sequence length="891" mass="101488">MKQHNSKLAAAGTNQVNKYYDESLPLLTGSISKFDDDIWIFESSVNFHARFDIVESSEALQQANSDLKIDCVLIAKCMFLDAVADKTSMSVYRATYNQIIKLFAFLKQKNIVAIDARNLADFLEFSLITYVHAEKIMTKSAILSSSQLLIGLQLNSWFNSLQALNVESELILTESFSRSQIDSALKSAINDITRGQLAYGDWLNGGNLNSLTLDYGRYFVEHNALLYQRYARYAQAIRLCQKNYRKILDDAACKGTVSNYQSSINQFLANAEVADVPDSLRAKMSDQLFERIRSSTRNMLTSMLAKLESIDQIQEEIADRGLLEQFMNSSDKQSDLDFFTRLAELYAYVQFRDIHQPILKSVEQEIVLYEGSRTNVDFKACKEIVLTKLNALVENHKAVIFDNQHFEKMGLELSDSKGATYLAAFMRTIEAAGVTLFVASVGWRESEFGFSIRDVKLEVNHDVRDQLAFPARYFTHSLVPKTLAGARELRELNLNAFRVLQQQTLLTQNLLDEPALYSFQRLQTKDASKSSDMIQRGVKKNWHNFVWNYPQFVEIDHFCREHVEFVPSLQDIESNNEAWLSTRLQLLKIFDSSLVNAYELARSEYRRVNFYICSDKRKNYVRQFAEGSCSNETIEIMKEFLSDSTLERLTRLRVEDVGPLLTEEITAEILGSCKYPTAHAFRHMWAEAVLRRFSGDLGSFIRSSFKHVSKDMWQAYICDKANIHTLKSAKREVISSLLNSYIAKEGEGFAGGMSKYIDRMLNGTAVKKANQLNEVMEIINEEIIDIQASTWGFCLLKKHARQTAKCAENGEPRRYVSEPSVCMHCSNFLATEQSISSIALLAENSLTVAAEEDIPKPFRIAATKHLKKAYQQLEKLGADPRLLIKIKEVTA</sequence>
<reference evidence="2" key="1">
    <citation type="submission" date="2016-10" db="EMBL/GenBank/DDBJ databases">
        <authorList>
            <person name="Varghese N."/>
            <person name="Submissions S."/>
        </authorList>
    </citation>
    <scope>NUCLEOTIDE SEQUENCE [LARGE SCALE GENOMIC DNA]</scope>
    <source>
        <strain evidence="2">CGMCC 1.7285</strain>
    </source>
</reference>
<gene>
    <name evidence="1" type="ORF">SAMN04488070_1575</name>
</gene>
<dbReference type="AlphaFoldDB" id="A0A1I6H856"/>
<evidence type="ECO:0000313" key="2">
    <source>
        <dbReference type="Proteomes" id="UP000199424"/>
    </source>
</evidence>
<accession>A0A1I6H856</accession>
<keyword evidence="2" id="KW-1185">Reference proteome</keyword>
<dbReference type="EMBL" id="FOYU01000002">
    <property type="protein sequence ID" value="SFR50497.1"/>
    <property type="molecule type" value="Genomic_DNA"/>
</dbReference>
<dbReference type="RefSeq" id="WP_092857311.1">
    <property type="nucleotide sequence ID" value="NZ_FOYU01000002.1"/>
</dbReference>
<dbReference type="Proteomes" id="UP000199424">
    <property type="component" value="Unassembled WGS sequence"/>
</dbReference>
<evidence type="ECO:0000313" key="1">
    <source>
        <dbReference type="EMBL" id="SFR50497.1"/>
    </source>
</evidence>
<protein>
    <submittedName>
        <fullName evidence="1">Uncharacterized protein</fullName>
    </submittedName>
</protein>
<organism evidence="1 2">
    <name type="scientific">Pseudidiomarina maritima</name>
    <dbReference type="NCBI Taxonomy" id="519453"/>
    <lineage>
        <taxon>Bacteria</taxon>
        <taxon>Pseudomonadati</taxon>
        <taxon>Pseudomonadota</taxon>
        <taxon>Gammaproteobacteria</taxon>
        <taxon>Alteromonadales</taxon>
        <taxon>Idiomarinaceae</taxon>
        <taxon>Pseudidiomarina</taxon>
    </lineage>
</organism>
<name>A0A1I6H856_9GAMM</name>